<keyword evidence="2" id="KW-1185">Reference proteome</keyword>
<proteinExistence type="predicted"/>
<evidence type="ECO:0000313" key="2">
    <source>
        <dbReference type="Proteomes" id="UP000835052"/>
    </source>
</evidence>
<organism evidence="1 2">
    <name type="scientific">Caenorhabditis auriculariae</name>
    <dbReference type="NCBI Taxonomy" id="2777116"/>
    <lineage>
        <taxon>Eukaryota</taxon>
        <taxon>Metazoa</taxon>
        <taxon>Ecdysozoa</taxon>
        <taxon>Nematoda</taxon>
        <taxon>Chromadorea</taxon>
        <taxon>Rhabditida</taxon>
        <taxon>Rhabditina</taxon>
        <taxon>Rhabditomorpha</taxon>
        <taxon>Rhabditoidea</taxon>
        <taxon>Rhabditidae</taxon>
        <taxon>Peloderinae</taxon>
        <taxon>Caenorhabditis</taxon>
    </lineage>
</organism>
<protein>
    <submittedName>
        <fullName evidence="1">Uncharacterized protein</fullName>
    </submittedName>
</protein>
<accession>A0A8S1HEH6</accession>
<comment type="caution">
    <text evidence="1">The sequence shown here is derived from an EMBL/GenBank/DDBJ whole genome shotgun (WGS) entry which is preliminary data.</text>
</comment>
<dbReference type="Proteomes" id="UP000835052">
    <property type="component" value="Unassembled WGS sequence"/>
</dbReference>
<gene>
    <name evidence="1" type="ORF">CAUJ_LOCUS9411</name>
</gene>
<feature type="non-terminal residue" evidence="1">
    <location>
        <position position="24"/>
    </location>
</feature>
<dbReference type="AlphaFoldDB" id="A0A8S1HEH6"/>
<dbReference type="EMBL" id="CAJGYM010000036">
    <property type="protein sequence ID" value="CAD6193492.1"/>
    <property type="molecule type" value="Genomic_DNA"/>
</dbReference>
<evidence type="ECO:0000313" key="1">
    <source>
        <dbReference type="EMBL" id="CAD6193492.1"/>
    </source>
</evidence>
<reference evidence="1" key="1">
    <citation type="submission" date="2020-10" db="EMBL/GenBank/DDBJ databases">
        <authorList>
            <person name="Kikuchi T."/>
        </authorList>
    </citation>
    <scope>NUCLEOTIDE SEQUENCE</scope>
    <source>
        <strain evidence="1">NKZ352</strain>
    </source>
</reference>
<sequence length="24" mass="2554">MFVRGLLLVALVASANAGFFDDVK</sequence>
<name>A0A8S1HEH6_9PELO</name>